<name>A0A9P1I3S6_9PELO</name>
<evidence type="ECO:0000256" key="12">
    <source>
        <dbReference type="ARBA" id="ARBA00023034"/>
    </source>
</evidence>
<proteinExistence type="inferred from homology"/>
<evidence type="ECO:0000256" key="5">
    <source>
        <dbReference type="ARBA" id="ARBA00020436"/>
    </source>
</evidence>
<dbReference type="PROSITE" id="PS50195">
    <property type="entry name" value="PX"/>
    <property type="match status" value="1"/>
</dbReference>
<dbReference type="PANTHER" id="PTHR45963">
    <property type="entry name" value="RE52028P"/>
    <property type="match status" value="1"/>
</dbReference>
<dbReference type="InterPro" id="IPR051074">
    <property type="entry name" value="Sorting_Nexin"/>
</dbReference>
<keyword evidence="12" id="KW-0333">Golgi apparatus</keyword>
<dbReference type="Pfam" id="PF00787">
    <property type="entry name" value="PX"/>
    <property type="match status" value="1"/>
</dbReference>
<evidence type="ECO:0000256" key="8">
    <source>
        <dbReference type="ARBA" id="ARBA00022603"/>
    </source>
</evidence>
<evidence type="ECO:0000256" key="10">
    <source>
        <dbReference type="ARBA" id="ARBA00022691"/>
    </source>
</evidence>
<evidence type="ECO:0000313" key="19">
    <source>
        <dbReference type="Proteomes" id="UP001152747"/>
    </source>
</evidence>
<dbReference type="SUPFAM" id="SSF53335">
    <property type="entry name" value="S-adenosyl-L-methionine-dependent methyltransferases"/>
    <property type="match status" value="2"/>
</dbReference>
<evidence type="ECO:0000313" key="18">
    <source>
        <dbReference type="EMBL" id="CAI5437803.1"/>
    </source>
</evidence>
<dbReference type="Gene3D" id="3.40.50.150">
    <property type="entry name" value="Vaccinia Virus protein VP39"/>
    <property type="match status" value="2"/>
</dbReference>
<dbReference type="EMBL" id="CANHGI010000001">
    <property type="protein sequence ID" value="CAI5437803.1"/>
    <property type="molecule type" value="Genomic_DNA"/>
</dbReference>
<dbReference type="GO" id="GO:0034499">
    <property type="term" value="P:late endosome to Golgi transport"/>
    <property type="evidence" value="ECO:0007669"/>
    <property type="project" value="TreeGrafter"/>
</dbReference>
<evidence type="ECO:0000256" key="3">
    <source>
        <dbReference type="ARBA" id="ARBA00004496"/>
    </source>
</evidence>
<evidence type="ECO:0000256" key="6">
    <source>
        <dbReference type="ARBA" id="ARBA00022448"/>
    </source>
</evidence>
<keyword evidence="14" id="KW-0472">Membrane</keyword>
<keyword evidence="9 16" id="KW-0808">Transferase</keyword>
<keyword evidence="13" id="KW-0446">Lipid-binding</keyword>
<dbReference type="SMART" id="SM00312">
    <property type="entry name" value="PX"/>
    <property type="match status" value="1"/>
</dbReference>
<comment type="function">
    <text evidence="15">Required for retention of late Golgi membrane proteins. Component of the retrieval machinery that functions by direct interaction with the cytosolic tails of certain TGN membrane proteins during the sorting/budding process at the prevacuolar compartment. Binds phosphatidylinositol 3-phosphate (PtdIns(P3)).</text>
</comment>
<dbReference type="Pfam" id="PF22528">
    <property type="entry name" value="PRMT_C"/>
    <property type="match status" value="1"/>
</dbReference>
<keyword evidence="7" id="KW-0963">Cytoplasm</keyword>
<dbReference type="Pfam" id="PF06325">
    <property type="entry name" value="PrmA"/>
    <property type="match status" value="1"/>
</dbReference>
<keyword evidence="11" id="KW-0653">Protein transport</keyword>
<accession>A0A9P1I3S6</accession>
<evidence type="ECO:0000256" key="4">
    <source>
        <dbReference type="ARBA" id="ARBA00010883"/>
    </source>
</evidence>
<dbReference type="Gene3D" id="2.70.160.11">
    <property type="entry name" value="Hnrnp arginine n-methyltransferase1"/>
    <property type="match status" value="2"/>
</dbReference>
<dbReference type="PANTHER" id="PTHR45963:SF2">
    <property type="entry name" value="RE52028P"/>
    <property type="match status" value="1"/>
</dbReference>
<comment type="subcellular location">
    <subcellularLocation>
        <location evidence="3">Cytoplasm</location>
    </subcellularLocation>
    <subcellularLocation>
        <location evidence="2">Golgi apparatus membrane</location>
        <topology evidence="2">Peripheral membrane protein</topology>
        <orientation evidence="2">Cytoplasmic side</orientation>
    </subcellularLocation>
    <subcellularLocation>
        <location evidence="1">Prevacuolar compartment membrane</location>
        <topology evidence="1">Peripheral membrane protein</topology>
        <orientation evidence="1">Cytoplasmic side</orientation>
    </subcellularLocation>
</comment>
<keyword evidence="19" id="KW-1185">Reference proteome</keyword>
<gene>
    <name evidence="18" type="ORF">CAMP_LOCUS440</name>
</gene>
<dbReference type="GO" id="GO:0032456">
    <property type="term" value="P:endocytic recycling"/>
    <property type="evidence" value="ECO:0007669"/>
    <property type="project" value="TreeGrafter"/>
</dbReference>
<evidence type="ECO:0000259" key="17">
    <source>
        <dbReference type="PROSITE" id="PS50195"/>
    </source>
</evidence>
<dbReference type="InterPro" id="IPR001683">
    <property type="entry name" value="PX_dom"/>
</dbReference>
<feature type="domain" description="PX" evidence="17">
    <location>
        <begin position="177"/>
        <end position="315"/>
    </location>
</feature>
<evidence type="ECO:0000256" key="13">
    <source>
        <dbReference type="ARBA" id="ARBA00023121"/>
    </source>
</evidence>
<dbReference type="OrthoDB" id="412876at2759"/>
<evidence type="ECO:0000256" key="11">
    <source>
        <dbReference type="ARBA" id="ARBA00022927"/>
    </source>
</evidence>
<evidence type="ECO:0000256" key="2">
    <source>
        <dbReference type="ARBA" id="ARBA00004255"/>
    </source>
</evidence>
<keyword evidence="8 16" id="KW-0489">Methyltransferase</keyword>
<organism evidence="18 19">
    <name type="scientific">Caenorhabditis angaria</name>
    <dbReference type="NCBI Taxonomy" id="860376"/>
    <lineage>
        <taxon>Eukaryota</taxon>
        <taxon>Metazoa</taxon>
        <taxon>Ecdysozoa</taxon>
        <taxon>Nematoda</taxon>
        <taxon>Chromadorea</taxon>
        <taxon>Rhabditida</taxon>
        <taxon>Rhabditina</taxon>
        <taxon>Rhabditomorpha</taxon>
        <taxon>Rhabditoidea</taxon>
        <taxon>Rhabditidae</taxon>
        <taxon>Peloderinae</taxon>
        <taxon>Caenorhabditis</taxon>
    </lineage>
</organism>
<dbReference type="AlphaFoldDB" id="A0A9P1I3S6"/>
<dbReference type="CDD" id="cd06894">
    <property type="entry name" value="PX_SNX3_like"/>
    <property type="match status" value="1"/>
</dbReference>
<evidence type="ECO:0000256" key="14">
    <source>
        <dbReference type="ARBA" id="ARBA00023136"/>
    </source>
</evidence>
<evidence type="ECO:0000256" key="9">
    <source>
        <dbReference type="ARBA" id="ARBA00022679"/>
    </source>
</evidence>
<evidence type="ECO:0000256" key="16">
    <source>
        <dbReference type="PROSITE-ProRule" id="PRU01015"/>
    </source>
</evidence>
<dbReference type="PROSITE" id="PS51678">
    <property type="entry name" value="SAM_MT_PRMT"/>
    <property type="match status" value="2"/>
</dbReference>
<dbReference type="InterPro" id="IPR025799">
    <property type="entry name" value="Arg_MeTrfase"/>
</dbReference>
<keyword evidence="6" id="KW-0813">Transport</keyword>
<dbReference type="InterPro" id="IPR036871">
    <property type="entry name" value="PX_dom_sf"/>
</dbReference>
<dbReference type="Gene3D" id="3.30.1520.10">
    <property type="entry name" value="Phox-like domain"/>
    <property type="match status" value="1"/>
</dbReference>
<dbReference type="SUPFAM" id="SSF64268">
    <property type="entry name" value="PX domain"/>
    <property type="match status" value="1"/>
</dbReference>
<sequence>MENSYVEIDNSENSYTEISPIPTEVQIEKIEESTNRLKLAEENLALCRRSFDSNEKILLSICDLMSIVKANFHSRHFDSSILFADIQKKLFDWKKSINVIQNILKQRMARLNISNEEFLNEFVALKQQLADEQEFGVLIFGDLSSLNQAIEADIAAASQCIPSKRQTLDEAYAPPANFLEIEVVNPITHGVGKMRYTDYEIRMRSNLPVFKQKESNVRRRYSDFEWLRGELERDSKIVVPQLPGKSLKQQLPFRSDDGIFEEEFIENRRKALETFINKVAGHPLAQNSLRVFLRGTLVDKNQCTRRIFLEKINNVTGEREWVVKDEDYDMAQELARSRFGDMILDFDRNDMFLEGLKTCIEEKKRENGRCHVLDIGTGTGLLSLMAAREGADKVTALEVFKPMGDCARHITSHSEWKDRITVISERSTDVDDIGGEAADVIVAAIFDTELIGEGALRTFKEALKRLAKPGCRVVPSTGNVFIVPVMSKLLKKFNRIPRFEEDDKDPFGSCPGTSAVFDCQLSAVDPSDFIQLTDPIIAFEFDFENADKIVFDEKFVRKALVKNDGSIDAILMWWNLDMDRKGKHFIDMAPKWANPGFAWRDHWMQAIYYLPTSKTIKKGDELKIACAHDEFSMWFSVSGKCDRGYCTCMMHSIMTRQTMFHINDIFEDQQFIEEIRKLSIDKHVVTVGEGSFIGILAARFAKSVTICDNNPHFHAIFQRYISHYNLKNVQILEDLRQIEQQPDIVLAEPFYMSAMNPWQNLRFLFDVQLLREYWGKSLRVEPSFGYLKGLPEKFDDLHKISSDVGTVNGFDLSFFDEISTKARKATDALIDEQPLWEYSGKSTGNVIELLQFDVNSKLCDERCDIVFDNAVGETNGFPIWMDWKFGELNISTGLLNDTHQPVGNVPNWNKGFKQGVYFPHSDLMKRDKIRLKAHFDFENGDVNFQFLNVE</sequence>
<dbReference type="InterPro" id="IPR055135">
    <property type="entry name" value="PRMT_dom"/>
</dbReference>
<dbReference type="GO" id="GO:0016274">
    <property type="term" value="F:protein-arginine N-methyltransferase activity"/>
    <property type="evidence" value="ECO:0007669"/>
    <property type="project" value="InterPro"/>
</dbReference>
<evidence type="ECO:0000256" key="7">
    <source>
        <dbReference type="ARBA" id="ARBA00022490"/>
    </source>
</evidence>
<dbReference type="CDD" id="cd02440">
    <property type="entry name" value="AdoMet_MTases"/>
    <property type="match status" value="1"/>
</dbReference>
<evidence type="ECO:0000256" key="15">
    <source>
        <dbReference type="ARBA" id="ARBA00025533"/>
    </source>
</evidence>
<keyword evidence="10 16" id="KW-0949">S-adenosyl-L-methionine</keyword>
<dbReference type="FunFam" id="3.40.50.150:FF:000599">
    <property type="entry name" value="Protein arginine N-methyltransferase 7"/>
    <property type="match status" value="1"/>
</dbReference>
<protein>
    <recommendedName>
        <fullName evidence="5">Sorting nexin-3</fullName>
    </recommendedName>
</protein>
<comment type="caution">
    <text evidence="18">The sequence shown here is derived from an EMBL/GenBank/DDBJ whole genome shotgun (WGS) entry which is preliminary data.</text>
</comment>
<dbReference type="GO" id="GO:0031901">
    <property type="term" value="C:early endosome membrane"/>
    <property type="evidence" value="ECO:0007669"/>
    <property type="project" value="TreeGrafter"/>
</dbReference>
<dbReference type="GO" id="GO:0000139">
    <property type="term" value="C:Golgi membrane"/>
    <property type="evidence" value="ECO:0007669"/>
    <property type="project" value="UniProtKB-SubCell"/>
</dbReference>
<dbReference type="GO" id="GO:0030904">
    <property type="term" value="C:retromer complex"/>
    <property type="evidence" value="ECO:0007669"/>
    <property type="project" value="TreeGrafter"/>
</dbReference>
<reference evidence="18" key="1">
    <citation type="submission" date="2022-11" db="EMBL/GenBank/DDBJ databases">
        <authorList>
            <person name="Kikuchi T."/>
        </authorList>
    </citation>
    <scope>NUCLEOTIDE SEQUENCE</scope>
    <source>
        <strain evidence="18">PS1010</strain>
    </source>
</reference>
<dbReference type="InterPro" id="IPR029063">
    <property type="entry name" value="SAM-dependent_MTases_sf"/>
</dbReference>
<comment type="similarity">
    <text evidence="4">Belongs to the sorting nexin family.</text>
</comment>
<dbReference type="GO" id="GO:0032266">
    <property type="term" value="F:phosphatidylinositol-3-phosphate binding"/>
    <property type="evidence" value="ECO:0007669"/>
    <property type="project" value="TreeGrafter"/>
</dbReference>
<dbReference type="Proteomes" id="UP001152747">
    <property type="component" value="Unassembled WGS sequence"/>
</dbReference>
<dbReference type="GO" id="GO:0032259">
    <property type="term" value="P:methylation"/>
    <property type="evidence" value="ECO:0007669"/>
    <property type="project" value="UniProtKB-KW"/>
</dbReference>
<evidence type="ECO:0000256" key="1">
    <source>
        <dbReference type="ARBA" id="ARBA00004179"/>
    </source>
</evidence>
<dbReference type="GO" id="GO:0015031">
    <property type="term" value="P:protein transport"/>
    <property type="evidence" value="ECO:0007669"/>
    <property type="project" value="UniProtKB-KW"/>
</dbReference>